<dbReference type="Gene3D" id="3.30.572.10">
    <property type="entry name" value="Thymidylate synthase/dCMP hydroxymethylase domain"/>
    <property type="match status" value="1"/>
</dbReference>
<dbReference type="SUPFAM" id="SSF55831">
    <property type="entry name" value="Thymidylate synthase/dCMP hydroxymethylase"/>
    <property type="match status" value="1"/>
</dbReference>
<organism evidence="1">
    <name type="scientific">Leptocylindrus danicus</name>
    <dbReference type="NCBI Taxonomy" id="163516"/>
    <lineage>
        <taxon>Eukaryota</taxon>
        <taxon>Sar</taxon>
        <taxon>Stramenopiles</taxon>
        <taxon>Ochrophyta</taxon>
        <taxon>Bacillariophyta</taxon>
        <taxon>Coscinodiscophyceae</taxon>
        <taxon>Chaetocerotophycidae</taxon>
        <taxon>Leptocylindrales</taxon>
        <taxon>Leptocylindraceae</taxon>
        <taxon>Leptocylindrus</taxon>
    </lineage>
</organism>
<dbReference type="AlphaFoldDB" id="A0A7S2KSP5"/>
<accession>A0A7S2KSP5</accession>
<reference evidence="1" key="1">
    <citation type="submission" date="2021-01" db="EMBL/GenBank/DDBJ databases">
        <authorList>
            <person name="Corre E."/>
            <person name="Pelletier E."/>
            <person name="Niang G."/>
            <person name="Scheremetjew M."/>
            <person name="Finn R."/>
            <person name="Kale V."/>
            <person name="Holt S."/>
            <person name="Cochrane G."/>
            <person name="Meng A."/>
            <person name="Brown T."/>
            <person name="Cohen L."/>
        </authorList>
    </citation>
    <scope>NUCLEOTIDE SEQUENCE</scope>
    <source>
        <strain evidence="1">B650</strain>
    </source>
</reference>
<gene>
    <name evidence="1" type="ORF">LDAN0321_LOCUS11260</name>
</gene>
<protein>
    <submittedName>
        <fullName evidence="1">Uncharacterized protein</fullName>
    </submittedName>
</protein>
<evidence type="ECO:0000313" key="1">
    <source>
        <dbReference type="EMBL" id="CAD9584307.1"/>
    </source>
</evidence>
<name>A0A7S2KSP5_9STRA</name>
<sequence length="203" mass="22849">MSSETKSCCEVWEEMNNLLAKSKLIRNYSRSIDMSDYTVATELFPFEALVVYSAWNLEDPINENDRLKYFSAHRGGSQGDYRAGMRNKIANVVDCLLKFPKSKRAVITVPNNPTPVHSSDDDAKCMREIHFYLDEIGGETLLNATVWMRAQAAEIFPKNIHFVGSLMDRVAQGLAVEDGALYHGIKVGSLFYLATTLISVRED</sequence>
<proteinExistence type="predicted"/>
<dbReference type="EMBL" id="HBGY01017380">
    <property type="protein sequence ID" value="CAD9584307.1"/>
    <property type="molecule type" value="Transcribed_RNA"/>
</dbReference>
<dbReference type="InterPro" id="IPR036926">
    <property type="entry name" value="Thymidate_synth/dCMP_Mease_sf"/>
</dbReference>